<dbReference type="InterPro" id="IPR007138">
    <property type="entry name" value="ABM_dom"/>
</dbReference>
<name>A0A919NGL8_9ACTN</name>
<dbReference type="AlphaFoldDB" id="A0A919NGL8"/>
<protein>
    <recommendedName>
        <fullName evidence="1">ABM domain-containing protein</fullName>
    </recommendedName>
</protein>
<dbReference type="EMBL" id="BOMY01000002">
    <property type="protein sequence ID" value="GIF17790.1"/>
    <property type="molecule type" value="Genomic_DNA"/>
</dbReference>
<evidence type="ECO:0000259" key="1">
    <source>
        <dbReference type="PROSITE" id="PS51725"/>
    </source>
</evidence>
<dbReference type="Gene3D" id="3.30.70.100">
    <property type="match status" value="1"/>
</dbReference>
<reference evidence="2" key="1">
    <citation type="submission" date="2021-01" db="EMBL/GenBank/DDBJ databases">
        <title>Whole genome shotgun sequence of Actinoplanes tereljensis NBRC 105297.</title>
        <authorList>
            <person name="Komaki H."/>
            <person name="Tamura T."/>
        </authorList>
    </citation>
    <scope>NUCLEOTIDE SEQUENCE</scope>
    <source>
        <strain evidence="2">NBRC 105297</strain>
    </source>
</reference>
<evidence type="ECO:0000313" key="2">
    <source>
        <dbReference type="EMBL" id="GIF17790.1"/>
    </source>
</evidence>
<dbReference type="InterPro" id="IPR011008">
    <property type="entry name" value="Dimeric_a/b-barrel"/>
</dbReference>
<dbReference type="SUPFAM" id="SSF54909">
    <property type="entry name" value="Dimeric alpha+beta barrel"/>
    <property type="match status" value="1"/>
</dbReference>
<feature type="domain" description="ABM" evidence="1">
    <location>
        <begin position="7"/>
        <end position="95"/>
    </location>
</feature>
<organism evidence="2 3">
    <name type="scientific">Paractinoplanes tereljensis</name>
    <dbReference type="NCBI Taxonomy" id="571912"/>
    <lineage>
        <taxon>Bacteria</taxon>
        <taxon>Bacillati</taxon>
        <taxon>Actinomycetota</taxon>
        <taxon>Actinomycetes</taxon>
        <taxon>Micromonosporales</taxon>
        <taxon>Micromonosporaceae</taxon>
        <taxon>Paractinoplanes</taxon>
    </lineage>
</organism>
<evidence type="ECO:0000313" key="3">
    <source>
        <dbReference type="Proteomes" id="UP000623608"/>
    </source>
</evidence>
<sequence length="110" mass="11919">MTGEGGYRVLIRMEIEPGAGPRFELAWGEMSAIARRHPASRGQSLSRVADEPDVYYIVTDWADEAGFADFTASAGHAEGGRKLKELRRGGSRTPMVVVQRVPGHLVPSAP</sequence>
<dbReference type="Pfam" id="PF03992">
    <property type="entry name" value="ABM"/>
    <property type="match status" value="1"/>
</dbReference>
<comment type="caution">
    <text evidence="2">The sequence shown here is derived from an EMBL/GenBank/DDBJ whole genome shotgun (WGS) entry which is preliminary data.</text>
</comment>
<accession>A0A919NGL8</accession>
<gene>
    <name evidence="2" type="ORF">Ate02nite_05200</name>
</gene>
<dbReference type="Proteomes" id="UP000623608">
    <property type="component" value="Unassembled WGS sequence"/>
</dbReference>
<keyword evidence="3" id="KW-1185">Reference proteome</keyword>
<proteinExistence type="predicted"/>
<dbReference type="PROSITE" id="PS51725">
    <property type="entry name" value="ABM"/>
    <property type="match status" value="1"/>
</dbReference>